<evidence type="ECO:0000313" key="2">
    <source>
        <dbReference type="EMBL" id="MCM2535296.1"/>
    </source>
</evidence>
<gene>
    <name evidence="2" type="ORF">NDK43_26835</name>
</gene>
<evidence type="ECO:0000313" key="3">
    <source>
        <dbReference type="Proteomes" id="UP001523262"/>
    </source>
</evidence>
<sequence length="97" mass="11221">MTQKGHCGMANELSEAERMAKFETKLENVVLIVTKMDAKMDAWQANFVSKELLEEKLKARNKEIDRLNNEFIRLENEKNSHKSTLPLWVGAFLRGLN</sequence>
<name>A0ABT0WG74_9BACI</name>
<dbReference type="Proteomes" id="UP001523262">
    <property type="component" value="Unassembled WGS sequence"/>
</dbReference>
<dbReference type="EMBL" id="JAMQCR010000002">
    <property type="protein sequence ID" value="MCM2535296.1"/>
    <property type="molecule type" value="Genomic_DNA"/>
</dbReference>
<evidence type="ECO:0000256" key="1">
    <source>
        <dbReference type="SAM" id="Coils"/>
    </source>
</evidence>
<proteinExistence type="predicted"/>
<feature type="coiled-coil region" evidence="1">
    <location>
        <begin position="50"/>
        <end position="84"/>
    </location>
</feature>
<keyword evidence="3" id="KW-1185">Reference proteome</keyword>
<keyword evidence="1" id="KW-0175">Coiled coil</keyword>
<organism evidence="2 3">
    <name type="scientific">Neobacillus pocheonensis</name>
    <dbReference type="NCBI Taxonomy" id="363869"/>
    <lineage>
        <taxon>Bacteria</taxon>
        <taxon>Bacillati</taxon>
        <taxon>Bacillota</taxon>
        <taxon>Bacilli</taxon>
        <taxon>Bacillales</taxon>
        <taxon>Bacillaceae</taxon>
        <taxon>Neobacillus</taxon>
    </lineage>
</organism>
<accession>A0ABT0WG74</accession>
<protein>
    <recommendedName>
        <fullName evidence="4">DUF3967 domain-containing protein</fullName>
    </recommendedName>
</protein>
<comment type="caution">
    <text evidence="2">The sequence shown here is derived from an EMBL/GenBank/DDBJ whole genome shotgun (WGS) entry which is preliminary data.</text>
</comment>
<reference evidence="2 3" key="1">
    <citation type="submission" date="2022-06" db="EMBL/GenBank/DDBJ databases">
        <authorList>
            <person name="Jeon C.O."/>
        </authorList>
    </citation>
    <scope>NUCLEOTIDE SEQUENCE [LARGE SCALE GENOMIC DNA]</scope>
    <source>
        <strain evidence="2 3">KCTC 13943</strain>
    </source>
</reference>
<evidence type="ECO:0008006" key="4">
    <source>
        <dbReference type="Google" id="ProtNLM"/>
    </source>
</evidence>